<gene>
    <name evidence="4" type="ORF">TWF506_000248</name>
</gene>
<feature type="compositionally biased region" description="Polar residues" evidence="2">
    <location>
        <begin position="135"/>
        <end position="174"/>
    </location>
</feature>
<feature type="region of interest" description="Disordered" evidence="2">
    <location>
        <begin position="731"/>
        <end position="778"/>
    </location>
</feature>
<comment type="caution">
    <text evidence="4">The sequence shown here is derived from an EMBL/GenBank/DDBJ whole genome shotgun (WGS) entry which is preliminary data.</text>
</comment>
<evidence type="ECO:0000256" key="1">
    <source>
        <dbReference type="PROSITE-ProRule" id="PRU00042"/>
    </source>
</evidence>
<feature type="compositionally biased region" description="Basic and acidic residues" evidence="2">
    <location>
        <begin position="761"/>
        <end position="778"/>
    </location>
</feature>
<dbReference type="InterPro" id="IPR013087">
    <property type="entry name" value="Znf_C2H2_type"/>
</dbReference>
<name>A0AAN8NDI1_9PEZI</name>
<feature type="compositionally biased region" description="Polar residues" evidence="2">
    <location>
        <begin position="732"/>
        <end position="752"/>
    </location>
</feature>
<proteinExistence type="predicted"/>
<keyword evidence="1" id="KW-0479">Metal-binding</keyword>
<dbReference type="PROSITE" id="PS50157">
    <property type="entry name" value="ZINC_FINGER_C2H2_2"/>
    <property type="match status" value="1"/>
</dbReference>
<dbReference type="Proteomes" id="UP001307849">
    <property type="component" value="Unassembled WGS sequence"/>
</dbReference>
<dbReference type="Gene3D" id="3.30.160.60">
    <property type="entry name" value="Classic Zinc Finger"/>
    <property type="match status" value="1"/>
</dbReference>
<reference evidence="4 5" key="1">
    <citation type="submission" date="2019-10" db="EMBL/GenBank/DDBJ databases">
        <authorList>
            <person name="Palmer J.M."/>
        </authorList>
    </citation>
    <scope>NUCLEOTIDE SEQUENCE [LARGE SCALE GENOMIC DNA]</scope>
    <source>
        <strain evidence="4 5">TWF506</strain>
    </source>
</reference>
<dbReference type="AlphaFoldDB" id="A0AAN8NDI1"/>
<dbReference type="GO" id="GO:0008270">
    <property type="term" value="F:zinc ion binding"/>
    <property type="evidence" value="ECO:0007669"/>
    <property type="project" value="UniProtKB-KW"/>
</dbReference>
<feature type="region of interest" description="Disordered" evidence="2">
    <location>
        <begin position="125"/>
        <end position="174"/>
    </location>
</feature>
<keyword evidence="5" id="KW-1185">Reference proteome</keyword>
<feature type="domain" description="C2H2-type" evidence="3">
    <location>
        <begin position="71"/>
        <end position="99"/>
    </location>
</feature>
<evidence type="ECO:0000259" key="3">
    <source>
        <dbReference type="PROSITE" id="PS50157"/>
    </source>
</evidence>
<sequence>MAFGKSYKHFVPSGQDQGIFGRFWRAYNDQAAPTDCSQRPDISENRQDNIDRSGVAAAEREVLSTSPPKVFQCSGCSYNSKHKATLERHVETKHNAARQLHLCRVRSCKRFTKGFSRPDNLARHIKSRHPEEIKTQNNVTTRYIDNRSPYQLSSNPDSSPEGSPQDSVPYESNTPFSEMDDDWCLINDSSWEVSPSIEEVGFQREGGYEDLGGPNAYVVKQPLTRISISDLRGLLQLAGEDALIQLPDEPSPRKGDDIKNTIKKVLQAKEDAQAIATLASQLPLSSPGSRYTVPCSTPRQAFELLDQKIRETMEPSKNKRINQHRVLHLYEKFLEEAHNSYLKLIDATEDPANMRSPALKDFISSLVNVENIITTGCAALSNFLDRKVPKDLKSIYCMLHVSYSMSHSTTVSQSPQITDTQFSESAATWKEWLPEISDSGVREQDVFEELLEIMWSEMKEGLENITEWFDKHLNREMAIIEEETDPNLPTAGVFQDADPLYPGVCDSLFPDLAENDQNTDSIPPDLNTMDEVTPEEVRPSCDADFLSTSTDLEPPPWESLSESLVITAASSFLRELESSGILFLDLFGTLGTLFANRAYGDEDISQSTGCFDPIQSDSQERQKVVTSMKSALDYHTYPQASPVVSTVSDLFLKGYLAGLEDLEECTVFFLKILCKPSHSVLTFFSAIVAHFSEYYHHQLPARAKCSHDRYKNACYVSSRFKEAAGFVRSAHRSGSTTTSSPKTDVTSPNTPDLQAPPMCSRKRDNKQAGVDERKTISGKRSKLDMETIQDGNNQRVFTFKFETGNPATRKKHKQFPNLHTV</sequence>
<evidence type="ECO:0000256" key="2">
    <source>
        <dbReference type="SAM" id="MobiDB-lite"/>
    </source>
</evidence>
<evidence type="ECO:0000313" key="4">
    <source>
        <dbReference type="EMBL" id="KAK6519954.1"/>
    </source>
</evidence>
<keyword evidence="1" id="KW-0863">Zinc-finger</keyword>
<dbReference type="SMART" id="SM00355">
    <property type="entry name" value="ZnF_C2H2"/>
    <property type="match status" value="2"/>
</dbReference>
<evidence type="ECO:0000313" key="5">
    <source>
        <dbReference type="Proteomes" id="UP001307849"/>
    </source>
</evidence>
<dbReference type="Pfam" id="PF13909">
    <property type="entry name" value="zf-H2C2_5"/>
    <property type="match status" value="1"/>
</dbReference>
<accession>A0AAN8NDI1</accession>
<dbReference type="EMBL" id="JAVHJM010000001">
    <property type="protein sequence ID" value="KAK6519954.1"/>
    <property type="molecule type" value="Genomic_DNA"/>
</dbReference>
<protein>
    <recommendedName>
        <fullName evidence="3">C2H2-type domain-containing protein</fullName>
    </recommendedName>
</protein>
<organism evidence="4 5">
    <name type="scientific">Arthrobotrys conoides</name>
    <dbReference type="NCBI Taxonomy" id="74498"/>
    <lineage>
        <taxon>Eukaryota</taxon>
        <taxon>Fungi</taxon>
        <taxon>Dikarya</taxon>
        <taxon>Ascomycota</taxon>
        <taxon>Pezizomycotina</taxon>
        <taxon>Orbiliomycetes</taxon>
        <taxon>Orbiliales</taxon>
        <taxon>Orbiliaceae</taxon>
        <taxon>Arthrobotrys</taxon>
    </lineage>
</organism>
<keyword evidence="1" id="KW-0862">Zinc</keyword>